<feature type="domain" description="Siphovirus-type tail component RIFT-related" evidence="1">
    <location>
        <begin position="70"/>
        <end position="150"/>
    </location>
</feature>
<dbReference type="InterPro" id="IPR008841">
    <property type="entry name" value="Siphovirus-type_tail_N"/>
</dbReference>
<evidence type="ECO:0000313" key="2">
    <source>
        <dbReference type="EMBL" id="MBB1086368.1"/>
    </source>
</evidence>
<dbReference type="EMBL" id="JACIUY010000059">
    <property type="protein sequence ID" value="MBB1086368.1"/>
    <property type="molecule type" value="Genomic_DNA"/>
</dbReference>
<dbReference type="Pfam" id="PF05709">
    <property type="entry name" value="Sipho_tail"/>
    <property type="match status" value="1"/>
</dbReference>
<dbReference type="Gene3D" id="2.40.30.200">
    <property type="match status" value="1"/>
</dbReference>
<gene>
    <name evidence="2" type="ORF">H5R63_06185</name>
</gene>
<organism evidence="2 3">
    <name type="scientific">Limosilactobacillus fastidiosus</name>
    <dbReference type="NCBI Taxonomy" id="2759855"/>
    <lineage>
        <taxon>Bacteria</taxon>
        <taxon>Bacillati</taxon>
        <taxon>Bacillota</taxon>
        <taxon>Bacilli</taxon>
        <taxon>Lactobacillales</taxon>
        <taxon>Lactobacillaceae</taxon>
        <taxon>Limosilactobacillus</taxon>
    </lineage>
</organism>
<reference evidence="2 3" key="1">
    <citation type="submission" date="2020-07" db="EMBL/GenBank/DDBJ databases">
        <title>Description of Limosilactobacillus balticus sp. nov., Limosilactobacillus agrestis sp. nov., Limosilactobacillus albertensis sp. nov., Limosilactobacillus rudii sp. nov., Limosilactobacillus fastidiosus sp. nov., five novel Limosilactobacillus species isolated from the vertebrate gastrointestinal tract, and proposal of 6 subspecies of Limosilactobacillus reuteri adapted to the gastrointestinal tract of specific vertebrate hosts.</title>
        <authorList>
            <person name="Li F."/>
            <person name="Cheng C."/>
            <person name="Zheng J."/>
            <person name="Quevedo R.M."/>
            <person name="Li J."/>
            <person name="Roos S."/>
            <person name="Gaenzle M.G."/>
            <person name="Walter J."/>
        </authorList>
    </citation>
    <scope>NUCLEOTIDE SEQUENCE [LARGE SCALE GENOMIC DNA]</scope>
    <source>
        <strain evidence="2 3">WF-MA3-C</strain>
    </source>
</reference>
<accession>A0A7W3TZX4</accession>
<name>A0A7W3TZX4_9LACO</name>
<dbReference type="NCBIfam" id="TIGR01633">
    <property type="entry name" value="phi3626_gp14_N"/>
    <property type="match status" value="1"/>
</dbReference>
<proteinExistence type="predicted"/>
<dbReference type="Proteomes" id="UP000518255">
    <property type="component" value="Unassembled WGS sequence"/>
</dbReference>
<comment type="caution">
    <text evidence="2">The sequence shown here is derived from an EMBL/GenBank/DDBJ whole genome shotgun (WGS) entry which is preliminary data.</text>
</comment>
<protein>
    <submittedName>
        <fullName evidence="2">Phage tail family protein</fullName>
    </submittedName>
</protein>
<evidence type="ECO:0000259" key="1">
    <source>
        <dbReference type="Pfam" id="PF05709"/>
    </source>
</evidence>
<dbReference type="AlphaFoldDB" id="A0A7W3TZX4"/>
<dbReference type="RefSeq" id="WP_182581243.1">
    <property type="nucleotide sequence ID" value="NZ_JACIUY010000059.1"/>
</dbReference>
<dbReference type="InterPro" id="IPR006520">
    <property type="entry name" value="Dit_BPSPP_N"/>
</dbReference>
<sequence>MIQVFSNRKDKKHLYQFTDLNEGTDENGISFEPIEVAISGNGMDWQSMYDLPDLENVYVADSPYVAEAKPTDDYQKVGINDGERLIASSYSQRELKVEFAFEGLDKNDIKLSFDALQRFFVSRDPYWICFDNWPQRMYYVKATTIEQTSFTTKGYFVTVTFTDQIGLSRSIGSTGDWDNHIKGFGNNESNAGENYMFTGSDFMVRNLSDVLIDPERRGHPFRVIANGSSSGKFKITNQTTGDSISRDKGFNGTWVLDGVNPYLNGKGDLVNTDYGVITLDIGVNNIHVDNFSGKITFDFPMWWLS</sequence>
<evidence type="ECO:0000313" key="3">
    <source>
        <dbReference type="Proteomes" id="UP000518255"/>
    </source>
</evidence>